<organism evidence="1 2">
    <name type="scientific">Apostasia shenzhenica</name>
    <dbReference type="NCBI Taxonomy" id="1088818"/>
    <lineage>
        <taxon>Eukaryota</taxon>
        <taxon>Viridiplantae</taxon>
        <taxon>Streptophyta</taxon>
        <taxon>Embryophyta</taxon>
        <taxon>Tracheophyta</taxon>
        <taxon>Spermatophyta</taxon>
        <taxon>Magnoliopsida</taxon>
        <taxon>Liliopsida</taxon>
        <taxon>Asparagales</taxon>
        <taxon>Orchidaceae</taxon>
        <taxon>Apostasioideae</taxon>
        <taxon>Apostasia</taxon>
    </lineage>
</organism>
<name>A0A2I0AZ32_9ASPA</name>
<dbReference type="EMBL" id="KZ451935">
    <property type="protein sequence ID" value="PKA60786.1"/>
    <property type="molecule type" value="Genomic_DNA"/>
</dbReference>
<protein>
    <submittedName>
        <fullName evidence="1">Uncharacterized protein</fullName>
    </submittedName>
</protein>
<accession>A0A2I0AZ32</accession>
<keyword evidence="2" id="KW-1185">Reference proteome</keyword>
<evidence type="ECO:0000313" key="1">
    <source>
        <dbReference type="EMBL" id="PKA60786.1"/>
    </source>
</evidence>
<proteinExistence type="predicted"/>
<gene>
    <name evidence="1" type="ORF">AXF42_Ash006420</name>
</gene>
<dbReference type="Proteomes" id="UP000236161">
    <property type="component" value="Unassembled WGS sequence"/>
</dbReference>
<dbReference type="AlphaFoldDB" id="A0A2I0AZ32"/>
<reference evidence="1 2" key="1">
    <citation type="journal article" date="2017" name="Nature">
        <title>The Apostasia genome and the evolution of orchids.</title>
        <authorList>
            <person name="Zhang G.Q."/>
            <person name="Liu K.W."/>
            <person name="Li Z."/>
            <person name="Lohaus R."/>
            <person name="Hsiao Y.Y."/>
            <person name="Niu S.C."/>
            <person name="Wang J.Y."/>
            <person name="Lin Y.C."/>
            <person name="Xu Q."/>
            <person name="Chen L.J."/>
            <person name="Yoshida K."/>
            <person name="Fujiwara S."/>
            <person name="Wang Z.W."/>
            <person name="Zhang Y.Q."/>
            <person name="Mitsuda N."/>
            <person name="Wang M."/>
            <person name="Liu G.H."/>
            <person name="Pecoraro L."/>
            <person name="Huang H.X."/>
            <person name="Xiao X.J."/>
            <person name="Lin M."/>
            <person name="Wu X.Y."/>
            <person name="Wu W.L."/>
            <person name="Chen Y.Y."/>
            <person name="Chang S.B."/>
            <person name="Sakamoto S."/>
            <person name="Ohme-Takagi M."/>
            <person name="Yagi M."/>
            <person name="Zeng S.J."/>
            <person name="Shen C.Y."/>
            <person name="Yeh C.M."/>
            <person name="Luo Y.B."/>
            <person name="Tsai W.C."/>
            <person name="Van de Peer Y."/>
            <person name="Liu Z.J."/>
        </authorList>
    </citation>
    <scope>NUCLEOTIDE SEQUENCE [LARGE SCALE GENOMIC DNA]</scope>
    <source>
        <strain evidence="2">cv. Shenzhen</strain>
        <tissue evidence="1">Stem</tissue>
    </source>
</reference>
<evidence type="ECO:0000313" key="2">
    <source>
        <dbReference type="Proteomes" id="UP000236161"/>
    </source>
</evidence>
<sequence>MHVDSTNMSKLSIDSLVDGTSDTLGDLQNHVLEKKRSSLEVENMTVMNSDLVVVASLYSLEDRGGFLPELQDLSLIEALEASISDTYLVRNKTTSSALDISTLSYVLRTLFVMFEFVLHSLKKEDYPYWRPYFTINSLEATVVCLGDLSDDDFFDF</sequence>